<dbReference type="InterPro" id="IPR011335">
    <property type="entry name" value="Restrct_endonuc-II-like"/>
</dbReference>
<evidence type="ECO:0000313" key="2">
    <source>
        <dbReference type="Proteomes" id="UP000665020"/>
    </source>
</evidence>
<dbReference type="AlphaFoldDB" id="A0A8A7K8G1"/>
<protein>
    <recommendedName>
        <fullName evidence="3">DUF1887 family protein</fullName>
    </recommendedName>
</protein>
<keyword evidence="2" id="KW-1185">Reference proteome</keyword>
<reference evidence="1" key="1">
    <citation type="submission" date="2019-12" db="EMBL/GenBank/DDBJ databases">
        <authorList>
            <person name="zhang j."/>
            <person name="sun C.M."/>
        </authorList>
    </citation>
    <scope>NUCLEOTIDE SEQUENCE</scope>
    <source>
        <strain evidence="1">NS-1</strain>
    </source>
</reference>
<dbReference type="EMBL" id="CP046640">
    <property type="protein sequence ID" value="QTL97490.1"/>
    <property type="molecule type" value="Genomic_DNA"/>
</dbReference>
<sequence>MAGQKFDTMIICSTLNQMVNYLAIMEHGIKKIFNITFDDKQDDKNINLNKKFPYQKWDENLYSVIKSRSIKIEEIQFKSNEIATHDNIIDKLQVFFKNNPYDKSILWNITGGQRHFVMAITEYVKEYRPDKDCLLYYEGDTEKFIPYYFDSLVKNKVKPYGIIGQGYPLTLNIALKLMGFNIKDSVLGDKSKYYQYFFGEATINDKNLEGEYNYYKELYDLYTEHVDLIKIMIESNKNKTDKESSKTRLDSMIEDINKSNKKIPDKIFKGNNLKKLEKSLGKYKNSMVFGYILEKMTFYRMISILDDNKELLDKVADISLGIDIEDAFSEVNTSVDQFDILLLTKAGKLIVFECKSGRMTGDNAKSTNYSTYRIAGVYGAPVLIDPLTDGCDIEENVFKNIKSAEHAANRADLTICRVCSKNNNDYYDLKYYIENILGG</sequence>
<dbReference type="Gene3D" id="3.40.50.10770">
    <property type="entry name" value="Hypothetical protein VC1899 like domain (Restriction endonuclease-like)"/>
    <property type="match status" value="1"/>
</dbReference>
<name>A0A8A7K8G1_9FIRM</name>
<accession>A0A8A7K8G1</accession>
<organism evidence="1 2">
    <name type="scientific">Iocasia fonsfrigidae</name>
    <dbReference type="NCBI Taxonomy" id="2682810"/>
    <lineage>
        <taxon>Bacteria</taxon>
        <taxon>Bacillati</taxon>
        <taxon>Bacillota</taxon>
        <taxon>Clostridia</taxon>
        <taxon>Halanaerobiales</taxon>
        <taxon>Halanaerobiaceae</taxon>
        <taxon>Iocasia</taxon>
    </lineage>
</organism>
<proteinExistence type="predicted"/>
<dbReference type="Gene3D" id="3.40.1350.10">
    <property type="match status" value="1"/>
</dbReference>
<dbReference type="GO" id="GO:0003676">
    <property type="term" value="F:nucleic acid binding"/>
    <property type="evidence" value="ECO:0007669"/>
    <property type="project" value="InterPro"/>
</dbReference>
<dbReference type="Proteomes" id="UP000665020">
    <property type="component" value="Chromosome"/>
</dbReference>
<gene>
    <name evidence="1" type="ORF">GM661_05575</name>
</gene>
<dbReference type="InterPro" id="IPR011856">
    <property type="entry name" value="tRNA_endonuc-like_dom_sf"/>
</dbReference>
<evidence type="ECO:0008006" key="3">
    <source>
        <dbReference type="Google" id="ProtNLM"/>
    </source>
</evidence>
<dbReference type="SUPFAM" id="SSF52980">
    <property type="entry name" value="Restriction endonuclease-like"/>
    <property type="match status" value="1"/>
</dbReference>
<dbReference type="KEGG" id="ifn:GM661_05575"/>
<dbReference type="RefSeq" id="WP_230869119.1">
    <property type="nucleotide sequence ID" value="NZ_CP046640.1"/>
</dbReference>
<evidence type="ECO:0000313" key="1">
    <source>
        <dbReference type="EMBL" id="QTL97490.1"/>
    </source>
</evidence>